<dbReference type="InterPro" id="IPR018499">
    <property type="entry name" value="Tetraspanin/Peripherin"/>
</dbReference>
<gene>
    <name evidence="6" type="ORF">INT46_003849</name>
</gene>
<comment type="caution">
    <text evidence="6">The sequence shown here is derived from an EMBL/GenBank/DDBJ whole genome shotgun (WGS) entry which is preliminary data.</text>
</comment>
<feature type="transmembrane region" description="Helical" evidence="5">
    <location>
        <begin position="188"/>
        <end position="209"/>
    </location>
</feature>
<keyword evidence="2 5" id="KW-0812">Transmembrane</keyword>
<evidence type="ECO:0000256" key="2">
    <source>
        <dbReference type="ARBA" id="ARBA00022692"/>
    </source>
</evidence>
<dbReference type="EMBL" id="JAEPRC010000635">
    <property type="protein sequence ID" value="KAG2193694.1"/>
    <property type="molecule type" value="Genomic_DNA"/>
</dbReference>
<sequence>MNNINSDILKPKSYLGLTLSRWVILLSSCLLLSYGSISLIGTLITYAKGYNKAILITIVNKDLLSAIFCASFLCVITAIIGILAVQRKDRHFLACHTLLLWPCLAVLTTVAYLAYRETTWDLKTQLGMQWRYDFTADEHYELQENLRCCGFENSSDHAKYNSHCSQESLLQGCHEKLYKFESYFLIKVYSICFGLIPVHMLVIVLALIYSRPSMPGRRYYGKPIATKLPTLKNEYIPHSHAASTKPTNHCLACDNWTF</sequence>
<evidence type="ECO:0000313" key="6">
    <source>
        <dbReference type="EMBL" id="KAG2193694.1"/>
    </source>
</evidence>
<dbReference type="OrthoDB" id="2156690at2759"/>
<dbReference type="AlphaFoldDB" id="A0A8H7QJ63"/>
<protein>
    <submittedName>
        <fullName evidence="6">Uncharacterized protein</fullName>
    </submittedName>
</protein>
<dbReference type="GO" id="GO:0016020">
    <property type="term" value="C:membrane"/>
    <property type="evidence" value="ECO:0007669"/>
    <property type="project" value="UniProtKB-SubCell"/>
</dbReference>
<feature type="transmembrane region" description="Helical" evidence="5">
    <location>
        <begin position="64"/>
        <end position="85"/>
    </location>
</feature>
<feature type="transmembrane region" description="Helical" evidence="5">
    <location>
        <begin position="21"/>
        <end position="44"/>
    </location>
</feature>
<feature type="transmembrane region" description="Helical" evidence="5">
    <location>
        <begin position="92"/>
        <end position="115"/>
    </location>
</feature>
<accession>A0A8H7QJ63</accession>
<dbReference type="InterPro" id="IPR008952">
    <property type="entry name" value="Tetraspanin_EC2_sf"/>
</dbReference>
<evidence type="ECO:0000256" key="5">
    <source>
        <dbReference type="SAM" id="Phobius"/>
    </source>
</evidence>
<evidence type="ECO:0000313" key="7">
    <source>
        <dbReference type="Proteomes" id="UP000650833"/>
    </source>
</evidence>
<keyword evidence="7" id="KW-1185">Reference proteome</keyword>
<dbReference type="Proteomes" id="UP000650833">
    <property type="component" value="Unassembled WGS sequence"/>
</dbReference>
<evidence type="ECO:0000256" key="1">
    <source>
        <dbReference type="ARBA" id="ARBA00004141"/>
    </source>
</evidence>
<name>A0A8H7QJ63_9FUNG</name>
<evidence type="ECO:0000256" key="4">
    <source>
        <dbReference type="ARBA" id="ARBA00023136"/>
    </source>
</evidence>
<keyword evidence="3 5" id="KW-1133">Transmembrane helix</keyword>
<organism evidence="6 7">
    <name type="scientific">Mucor plumbeus</name>
    <dbReference type="NCBI Taxonomy" id="97098"/>
    <lineage>
        <taxon>Eukaryota</taxon>
        <taxon>Fungi</taxon>
        <taxon>Fungi incertae sedis</taxon>
        <taxon>Mucoromycota</taxon>
        <taxon>Mucoromycotina</taxon>
        <taxon>Mucoromycetes</taxon>
        <taxon>Mucorales</taxon>
        <taxon>Mucorineae</taxon>
        <taxon>Mucoraceae</taxon>
        <taxon>Mucor</taxon>
    </lineage>
</organism>
<comment type="subcellular location">
    <subcellularLocation>
        <location evidence="1">Membrane</location>
        <topology evidence="1">Multi-pass membrane protein</topology>
    </subcellularLocation>
</comment>
<dbReference type="SUPFAM" id="SSF48652">
    <property type="entry name" value="Tetraspanin"/>
    <property type="match status" value="1"/>
</dbReference>
<proteinExistence type="predicted"/>
<evidence type="ECO:0000256" key="3">
    <source>
        <dbReference type="ARBA" id="ARBA00022989"/>
    </source>
</evidence>
<dbReference type="Pfam" id="PF00335">
    <property type="entry name" value="Tetraspanin"/>
    <property type="match status" value="1"/>
</dbReference>
<keyword evidence="4 5" id="KW-0472">Membrane</keyword>
<reference evidence="6" key="1">
    <citation type="submission" date="2020-12" db="EMBL/GenBank/DDBJ databases">
        <title>Metabolic potential, ecology and presence of endohyphal bacteria is reflected in genomic diversity of Mucoromycotina.</title>
        <authorList>
            <person name="Muszewska A."/>
            <person name="Okrasinska A."/>
            <person name="Steczkiewicz K."/>
            <person name="Drgas O."/>
            <person name="Orlowska M."/>
            <person name="Perlinska-Lenart U."/>
            <person name="Aleksandrzak-Piekarczyk T."/>
            <person name="Szatraj K."/>
            <person name="Zielenkiewicz U."/>
            <person name="Pilsyk S."/>
            <person name="Malc E."/>
            <person name="Mieczkowski P."/>
            <person name="Kruszewska J.S."/>
            <person name="Biernat P."/>
            <person name="Pawlowska J."/>
        </authorList>
    </citation>
    <scope>NUCLEOTIDE SEQUENCE</scope>
    <source>
        <strain evidence="6">CBS 226.32</strain>
    </source>
</reference>